<name>A0A2Z4IQT6_9ACTN</name>
<gene>
    <name evidence="1" type="ORF">DN051_00325</name>
    <name evidence="2" type="ORF">DN051_40485</name>
</gene>
<organism evidence="1 3">
    <name type="scientific">Streptomyces cadmiisoli</name>
    <dbReference type="NCBI Taxonomy" id="2184053"/>
    <lineage>
        <taxon>Bacteria</taxon>
        <taxon>Bacillati</taxon>
        <taxon>Actinomycetota</taxon>
        <taxon>Actinomycetes</taxon>
        <taxon>Kitasatosporales</taxon>
        <taxon>Streptomycetaceae</taxon>
        <taxon>Streptomyces</taxon>
        <taxon>Streptomyces aurantiacus group</taxon>
    </lineage>
</organism>
<evidence type="ECO:0000313" key="2">
    <source>
        <dbReference type="EMBL" id="AWW42098.1"/>
    </source>
</evidence>
<sequence length="107" mass="12057">MNDEFPQPPWQMDWTVEARNEFEHMPADAKQLVLAARAELITATDPYHRGIDADASLPHWITIRPLASTNPGGPHIADLAGGRGWLIFTFIRRHAEPQITVTDAFWA</sequence>
<dbReference type="EMBL" id="CP030073">
    <property type="protein sequence ID" value="AWW42098.1"/>
    <property type="molecule type" value="Genomic_DNA"/>
</dbReference>
<keyword evidence="3" id="KW-1185">Reference proteome</keyword>
<dbReference type="RefSeq" id="WP_112437536.1">
    <property type="nucleotide sequence ID" value="NZ_CP030073.1"/>
</dbReference>
<dbReference type="AlphaFoldDB" id="A0A2Z4IQT6"/>
<evidence type="ECO:0000313" key="3">
    <source>
        <dbReference type="Proteomes" id="UP000249616"/>
    </source>
</evidence>
<protein>
    <submittedName>
        <fullName evidence="1">Uncharacterized protein</fullName>
    </submittedName>
</protein>
<dbReference type="KEGG" id="scad:DN051_40485"/>
<proteinExistence type="predicted"/>
<evidence type="ECO:0000313" key="1">
    <source>
        <dbReference type="EMBL" id="AWW35342.1"/>
    </source>
</evidence>
<dbReference type="KEGG" id="scad:DN051_00325"/>
<reference evidence="1 3" key="1">
    <citation type="journal article" date="2019" name="Int. J. Syst. Evol. Microbiol.">
        <title>Streptomyces cadmiisoli sp. nov., a novel actinomycete isolated from cadmium-contaminated soil.</title>
        <authorList>
            <person name="Li K."/>
            <person name="Tang X."/>
            <person name="Zhao J."/>
            <person name="Guo Y."/>
            <person name="Tang Y."/>
            <person name="Gao J."/>
        </authorList>
    </citation>
    <scope>NUCLEOTIDE SEQUENCE [LARGE SCALE GENOMIC DNA]</scope>
    <source>
        <strain evidence="1 3">ZFG47</strain>
    </source>
</reference>
<dbReference type="EMBL" id="CP030073">
    <property type="protein sequence ID" value="AWW35342.1"/>
    <property type="molecule type" value="Genomic_DNA"/>
</dbReference>
<accession>A0A2Z4IQT6</accession>
<dbReference type="Proteomes" id="UP000249616">
    <property type="component" value="Chromosome"/>
</dbReference>